<organism evidence="2 3">
    <name type="scientific">Streptomyces ipomoeae 91-03</name>
    <dbReference type="NCBI Taxonomy" id="698759"/>
    <lineage>
        <taxon>Bacteria</taxon>
        <taxon>Bacillati</taxon>
        <taxon>Actinomycetota</taxon>
        <taxon>Actinomycetes</taxon>
        <taxon>Kitasatosporales</taxon>
        <taxon>Streptomycetaceae</taxon>
        <taxon>Streptomyces</taxon>
    </lineage>
</organism>
<accession>L1KL55</accession>
<name>L1KL55_9ACTN</name>
<keyword evidence="3" id="KW-1185">Reference proteome</keyword>
<evidence type="ECO:0000256" key="1">
    <source>
        <dbReference type="SAM" id="MobiDB-lite"/>
    </source>
</evidence>
<evidence type="ECO:0000313" key="2">
    <source>
        <dbReference type="EMBL" id="EKX61551.1"/>
    </source>
</evidence>
<dbReference type="AlphaFoldDB" id="L1KL55"/>
<dbReference type="Proteomes" id="UP000010411">
    <property type="component" value="Unassembled WGS sequence"/>
</dbReference>
<reference evidence="2 3" key="1">
    <citation type="submission" date="2012-11" db="EMBL/GenBank/DDBJ databases">
        <authorList>
            <person name="Huguet-Tapia J.C."/>
            <person name="Durkin A.S."/>
            <person name="Pettis G.S."/>
            <person name="Badger J.H."/>
        </authorList>
    </citation>
    <scope>NUCLEOTIDE SEQUENCE [LARGE SCALE GENOMIC DNA]</scope>
    <source>
        <strain evidence="2 3">91-03</strain>
    </source>
</reference>
<sequence length="120" mass="12963">MRSVQSISHHPRASRCSTGRRTPQFASRGSPSCRHGPPRTSRTAIRPATAYVPSRKAHQHARVKDDTPRRLPHRDGSSACAGSVSNGMSGSGSGKTTLTVMTVENEWDKKTIQAVEETLG</sequence>
<feature type="region of interest" description="Disordered" evidence="1">
    <location>
        <begin position="1"/>
        <end position="96"/>
    </location>
</feature>
<feature type="compositionally biased region" description="Basic and acidic residues" evidence="1">
    <location>
        <begin position="62"/>
        <end position="76"/>
    </location>
</feature>
<evidence type="ECO:0000313" key="3">
    <source>
        <dbReference type="Proteomes" id="UP000010411"/>
    </source>
</evidence>
<feature type="compositionally biased region" description="Polar residues" evidence="1">
    <location>
        <begin position="15"/>
        <end position="30"/>
    </location>
</feature>
<protein>
    <submittedName>
        <fullName evidence="2">Uncharacterized protein</fullName>
    </submittedName>
</protein>
<gene>
    <name evidence="2" type="ORF">STRIP9103_02331</name>
</gene>
<dbReference type="EMBL" id="AEJC01000587">
    <property type="protein sequence ID" value="EKX61551.1"/>
    <property type="molecule type" value="Genomic_DNA"/>
</dbReference>
<comment type="caution">
    <text evidence="2">The sequence shown here is derived from an EMBL/GenBank/DDBJ whole genome shotgun (WGS) entry which is preliminary data.</text>
</comment>
<proteinExistence type="predicted"/>